<proteinExistence type="predicted"/>
<dbReference type="SUPFAM" id="SSF89372">
    <property type="entry name" value="Fucose-specific lectin"/>
    <property type="match status" value="1"/>
</dbReference>
<dbReference type="EMBL" id="MU853375">
    <property type="protein sequence ID" value="KAK4107377.1"/>
    <property type="molecule type" value="Genomic_DNA"/>
</dbReference>
<evidence type="ECO:0000313" key="3">
    <source>
        <dbReference type="Proteomes" id="UP001302812"/>
    </source>
</evidence>
<accession>A0AAN6QHL0</accession>
<dbReference type="AlphaFoldDB" id="A0AAN6QHL0"/>
<keyword evidence="3" id="KW-1185">Reference proteome</keyword>
<evidence type="ECO:0000256" key="1">
    <source>
        <dbReference type="SAM" id="MobiDB-lite"/>
    </source>
</evidence>
<evidence type="ECO:0008006" key="4">
    <source>
        <dbReference type="Google" id="ProtNLM"/>
    </source>
</evidence>
<feature type="region of interest" description="Disordered" evidence="1">
    <location>
        <begin position="288"/>
        <end position="312"/>
    </location>
</feature>
<dbReference type="GeneID" id="89934047"/>
<reference evidence="2" key="1">
    <citation type="journal article" date="2023" name="Mol. Phylogenet. Evol.">
        <title>Genome-scale phylogeny and comparative genomics of the fungal order Sordariales.</title>
        <authorList>
            <person name="Hensen N."/>
            <person name="Bonometti L."/>
            <person name="Westerberg I."/>
            <person name="Brannstrom I.O."/>
            <person name="Guillou S."/>
            <person name="Cros-Aarteil S."/>
            <person name="Calhoun S."/>
            <person name="Haridas S."/>
            <person name="Kuo A."/>
            <person name="Mondo S."/>
            <person name="Pangilinan J."/>
            <person name="Riley R."/>
            <person name="LaButti K."/>
            <person name="Andreopoulos B."/>
            <person name="Lipzen A."/>
            <person name="Chen C."/>
            <person name="Yan M."/>
            <person name="Daum C."/>
            <person name="Ng V."/>
            <person name="Clum A."/>
            <person name="Steindorff A."/>
            <person name="Ohm R.A."/>
            <person name="Martin F."/>
            <person name="Silar P."/>
            <person name="Natvig D.O."/>
            <person name="Lalanne C."/>
            <person name="Gautier V."/>
            <person name="Ament-Velasquez S.L."/>
            <person name="Kruys A."/>
            <person name="Hutchinson M.I."/>
            <person name="Powell A.J."/>
            <person name="Barry K."/>
            <person name="Miller A.N."/>
            <person name="Grigoriev I.V."/>
            <person name="Debuchy R."/>
            <person name="Gladieux P."/>
            <person name="Hiltunen Thoren M."/>
            <person name="Johannesson H."/>
        </authorList>
    </citation>
    <scope>NUCLEOTIDE SEQUENCE</scope>
    <source>
        <strain evidence="2">CBS 508.74</strain>
    </source>
</reference>
<organism evidence="2 3">
    <name type="scientific">Canariomyces notabilis</name>
    <dbReference type="NCBI Taxonomy" id="2074819"/>
    <lineage>
        <taxon>Eukaryota</taxon>
        <taxon>Fungi</taxon>
        <taxon>Dikarya</taxon>
        <taxon>Ascomycota</taxon>
        <taxon>Pezizomycotina</taxon>
        <taxon>Sordariomycetes</taxon>
        <taxon>Sordariomycetidae</taxon>
        <taxon>Sordariales</taxon>
        <taxon>Chaetomiaceae</taxon>
        <taxon>Canariomyces</taxon>
    </lineage>
</organism>
<dbReference type="Proteomes" id="UP001302812">
    <property type="component" value="Unassembled WGS sequence"/>
</dbReference>
<gene>
    <name evidence="2" type="ORF">N656DRAFT_514537</name>
</gene>
<sequence>MASPVAVITNPADPSNHLLFFLNGSTQQLAMEVRSVDGSTPITPFVNNGPSTGSIQVNPLAAVLKKNVPTVYGTSQPQGKSGPTYVSTVSPYYNPISQDKGAQTTTPGLAACSNGDANDWVYYLRQPDGQVGYQVTEFLVDGINTTPMSSWTSAVASSNSNLAAVYFKASQERFVIYSNTEKETRQKGLYWVNSNDATGYPIRTTSGLQPGTPLALTSMEDKDSLSPYLNIYLYYMDNNMQLNRVVGRARDSSITWFQSNVESTNFVYYIKDGGTTFERFQETVQPGWFKSPPALEEEEMVQRPAPDHDMGS</sequence>
<name>A0AAN6QHL0_9PEZI</name>
<dbReference type="RefSeq" id="XP_064664947.1">
    <property type="nucleotide sequence ID" value="XM_064809923.1"/>
</dbReference>
<comment type="caution">
    <text evidence="2">The sequence shown here is derived from an EMBL/GenBank/DDBJ whole genome shotgun (WGS) entry which is preliminary data.</text>
</comment>
<evidence type="ECO:0000313" key="2">
    <source>
        <dbReference type="EMBL" id="KAK4107377.1"/>
    </source>
</evidence>
<reference evidence="2" key="2">
    <citation type="submission" date="2023-05" db="EMBL/GenBank/DDBJ databases">
        <authorList>
            <consortium name="Lawrence Berkeley National Laboratory"/>
            <person name="Steindorff A."/>
            <person name="Hensen N."/>
            <person name="Bonometti L."/>
            <person name="Westerberg I."/>
            <person name="Brannstrom I.O."/>
            <person name="Guillou S."/>
            <person name="Cros-Aarteil S."/>
            <person name="Calhoun S."/>
            <person name="Haridas S."/>
            <person name="Kuo A."/>
            <person name="Mondo S."/>
            <person name="Pangilinan J."/>
            <person name="Riley R."/>
            <person name="Labutti K."/>
            <person name="Andreopoulos B."/>
            <person name="Lipzen A."/>
            <person name="Chen C."/>
            <person name="Yanf M."/>
            <person name="Daum C."/>
            <person name="Ng V."/>
            <person name="Clum A."/>
            <person name="Ohm R."/>
            <person name="Martin F."/>
            <person name="Silar P."/>
            <person name="Natvig D."/>
            <person name="Lalanne C."/>
            <person name="Gautier V."/>
            <person name="Ament-Velasquez S.L."/>
            <person name="Kruys A."/>
            <person name="Hutchinson M.I."/>
            <person name="Powell A.J."/>
            <person name="Barry K."/>
            <person name="Miller A.N."/>
            <person name="Grigoriev I.V."/>
            <person name="Debuchy R."/>
            <person name="Gladieux P."/>
            <person name="Thoren M.H."/>
            <person name="Johannesson H."/>
        </authorList>
    </citation>
    <scope>NUCLEOTIDE SEQUENCE</scope>
    <source>
        <strain evidence="2">CBS 508.74</strain>
    </source>
</reference>
<protein>
    <recommendedName>
        <fullName evidence="4">Fucose-specific lectin</fullName>
    </recommendedName>
</protein>